<keyword evidence="3 6" id="KW-0346">Stress response</keyword>
<evidence type="ECO:0000256" key="3">
    <source>
        <dbReference type="ARBA" id="ARBA00023016"/>
    </source>
</evidence>
<dbReference type="InterPro" id="IPR029016">
    <property type="entry name" value="GAF-like_dom_sf"/>
</dbReference>
<gene>
    <name evidence="6" type="primary">hrcA</name>
    <name evidence="9" type="ORF">SAMN05444955_10566</name>
</gene>
<dbReference type="InterPro" id="IPR036390">
    <property type="entry name" value="WH_DNA-bd_sf"/>
</dbReference>
<dbReference type="STRING" id="1173111.SAMN05444955_10566"/>
<dbReference type="PANTHER" id="PTHR34824">
    <property type="entry name" value="HEAT-INDUCIBLE TRANSCRIPTION REPRESSOR HRCA"/>
    <property type="match status" value="1"/>
</dbReference>
<evidence type="ECO:0000256" key="1">
    <source>
        <dbReference type="ARBA" id="ARBA00022491"/>
    </source>
</evidence>
<dbReference type="AlphaFoldDB" id="A0A1H8D964"/>
<comment type="function">
    <text evidence="5 6">Negative regulator of class I heat shock genes (grpE-dnaK-dnaJ and groELS operons). Prevents heat-shock induction of these operons.</text>
</comment>
<accession>A0A1H8D964</accession>
<evidence type="ECO:0000259" key="8">
    <source>
        <dbReference type="Pfam" id="PF03444"/>
    </source>
</evidence>
<reference evidence="9 10" key="1">
    <citation type="submission" date="2016-10" db="EMBL/GenBank/DDBJ databases">
        <authorList>
            <person name="de Groot N.N."/>
        </authorList>
    </citation>
    <scope>NUCLEOTIDE SEQUENCE [LARGE SCALE GENOMIC DNA]</scope>
    <source>
        <strain evidence="9 10">DSM 46701</strain>
    </source>
</reference>
<evidence type="ECO:0000256" key="4">
    <source>
        <dbReference type="ARBA" id="ARBA00023163"/>
    </source>
</evidence>
<dbReference type="Gene3D" id="1.10.10.10">
    <property type="entry name" value="Winged helix-like DNA-binding domain superfamily/Winged helix DNA-binding domain"/>
    <property type="match status" value="1"/>
</dbReference>
<dbReference type="Proteomes" id="UP000199695">
    <property type="component" value="Unassembled WGS sequence"/>
</dbReference>
<comment type="similarity">
    <text evidence="6">Belongs to the HrcA family.</text>
</comment>
<dbReference type="GO" id="GO:0045892">
    <property type="term" value="P:negative regulation of DNA-templated transcription"/>
    <property type="evidence" value="ECO:0007669"/>
    <property type="project" value="UniProtKB-UniRule"/>
</dbReference>
<dbReference type="InterPro" id="IPR021153">
    <property type="entry name" value="HrcA_C"/>
</dbReference>
<protein>
    <recommendedName>
        <fullName evidence="6">Heat-inducible transcription repressor HrcA</fullName>
    </recommendedName>
</protein>
<name>A0A1H8D964_9BACL</name>
<keyword evidence="10" id="KW-1185">Reference proteome</keyword>
<dbReference type="PANTHER" id="PTHR34824:SF1">
    <property type="entry name" value="HEAT-INDUCIBLE TRANSCRIPTION REPRESSOR HRCA"/>
    <property type="match status" value="1"/>
</dbReference>
<dbReference type="InterPro" id="IPR023120">
    <property type="entry name" value="WHTH_transcript_rep_HrcA_IDD"/>
</dbReference>
<dbReference type="Gene3D" id="3.30.390.60">
    <property type="entry name" value="Heat-inducible transcription repressor hrca homolog, domain 3"/>
    <property type="match status" value="1"/>
</dbReference>
<dbReference type="InterPro" id="IPR005104">
    <property type="entry name" value="WHTH_HrcA_DNA-bd"/>
</dbReference>
<dbReference type="SUPFAM" id="SSF46785">
    <property type="entry name" value="Winged helix' DNA-binding domain"/>
    <property type="match status" value="1"/>
</dbReference>
<keyword evidence="1 6" id="KW-0678">Repressor</keyword>
<dbReference type="InterPro" id="IPR002571">
    <property type="entry name" value="HrcA"/>
</dbReference>
<dbReference type="Gene3D" id="3.30.450.40">
    <property type="match status" value="1"/>
</dbReference>
<feature type="domain" description="Heat-inducible transcription repressor HrcA C-terminal" evidence="7">
    <location>
        <begin position="104"/>
        <end position="323"/>
    </location>
</feature>
<evidence type="ECO:0000256" key="5">
    <source>
        <dbReference type="ARBA" id="ARBA00055319"/>
    </source>
</evidence>
<evidence type="ECO:0000313" key="9">
    <source>
        <dbReference type="EMBL" id="SEN03901.1"/>
    </source>
</evidence>
<evidence type="ECO:0000256" key="6">
    <source>
        <dbReference type="HAMAP-Rule" id="MF_00081"/>
    </source>
</evidence>
<dbReference type="FunFam" id="1.10.10.10:FF:000049">
    <property type="entry name" value="Heat-inducible transcription repressor HrcA"/>
    <property type="match status" value="1"/>
</dbReference>
<dbReference type="GO" id="GO:0003677">
    <property type="term" value="F:DNA binding"/>
    <property type="evidence" value="ECO:0007669"/>
    <property type="project" value="InterPro"/>
</dbReference>
<dbReference type="EMBL" id="FOCQ01000005">
    <property type="protein sequence ID" value="SEN03901.1"/>
    <property type="molecule type" value="Genomic_DNA"/>
</dbReference>
<dbReference type="RefSeq" id="WP_089966634.1">
    <property type="nucleotide sequence ID" value="NZ_FOCQ01000005.1"/>
</dbReference>
<dbReference type="OrthoDB" id="9783139at2"/>
<dbReference type="PIRSF" id="PIRSF005485">
    <property type="entry name" value="HrcA"/>
    <property type="match status" value="1"/>
</dbReference>
<keyword evidence="2 6" id="KW-0805">Transcription regulation</keyword>
<organism evidence="9 10">
    <name type="scientific">Lihuaxuella thermophila</name>
    <dbReference type="NCBI Taxonomy" id="1173111"/>
    <lineage>
        <taxon>Bacteria</taxon>
        <taxon>Bacillati</taxon>
        <taxon>Bacillota</taxon>
        <taxon>Bacilli</taxon>
        <taxon>Bacillales</taxon>
        <taxon>Thermoactinomycetaceae</taxon>
        <taxon>Lihuaxuella</taxon>
    </lineage>
</organism>
<feature type="domain" description="Winged helix-turn-helix transcription repressor HrcA DNA-binding" evidence="8">
    <location>
        <begin position="1"/>
        <end position="72"/>
    </location>
</feature>
<dbReference type="InterPro" id="IPR036388">
    <property type="entry name" value="WH-like_DNA-bd_sf"/>
</dbReference>
<dbReference type="Pfam" id="PF03444">
    <property type="entry name" value="WHD_HrcA"/>
    <property type="match status" value="1"/>
</dbReference>
<dbReference type="NCBIfam" id="TIGR00331">
    <property type="entry name" value="hrcA"/>
    <property type="match status" value="1"/>
</dbReference>
<evidence type="ECO:0000256" key="2">
    <source>
        <dbReference type="ARBA" id="ARBA00023015"/>
    </source>
</evidence>
<evidence type="ECO:0000259" key="7">
    <source>
        <dbReference type="Pfam" id="PF01628"/>
    </source>
</evidence>
<proteinExistence type="inferred from homology"/>
<dbReference type="HAMAP" id="MF_00081">
    <property type="entry name" value="HrcA"/>
    <property type="match status" value="1"/>
</dbReference>
<dbReference type="Pfam" id="PF01628">
    <property type="entry name" value="HrcA"/>
    <property type="match status" value="1"/>
</dbReference>
<keyword evidence="4 6" id="KW-0804">Transcription</keyword>
<dbReference type="SUPFAM" id="SSF55781">
    <property type="entry name" value="GAF domain-like"/>
    <property type="match status" value="1"/>
</dbReference>
<evidence type="ECO:0000313" key="10">
    <source>
        <dbReference type="Proteomes" id="UP000199695"/>
    </source>
</evidence>
<sequence length="344" mass="39221">MLTERQKQILLAIIDDYIISAEPVGSRTVSKKKGVGYSAATIRNEMADLEEMGFLEQPHTSAGRIPSQKGYRFYVDHLLTPYMWTKEDLLALHKHYSMRIDRVEQAIQHTTSILSKMTNYMTMILGPTISENNLKHLQIVPLFDRSAVSILVTDTGHVHQHRVTFPEGVSLSTIEKLVNLLNHRLTGVPISKMKEVVARELSDELMRYVDHYEKLTELVDQILQTEQDTQRVYTSGATRMLEQPEFRDVEKMKSLLDLMEKNETIIQLLRPESSGVQVRIGQEIRLEEINDCSIITASYTIHGEPVGTIGVLGPTRMDYGRVISLIDFLAKDFSKRLSTLYDGE</sequence>